<sequence length="262" mass="29183">SFENQLTFMWPNQYNGEERLYAYDYTRLRIDLDADLPGGLQLRSDVVARLFVGDTDFYIVNIIPAKTFDDLVARDPRWQAAIFDEYELENEIYLDNVYLKVPIAKTLLMLGKQPVEQGAGYVWNPTDVFTRKEMMDPTYEKPGVVAARLMIPIGEPASLDLLGAPDGSFEHWGYGGRGALRLGPLSLSAASYVTRVKRTDLEGSMDAMMAAALLGEDPEEAVIVSSARRTMVGGDVILDIAGVRLWAEGAYNFIEDKRGAPE</sequence>
<gene>
    <name evidence="1" type="ORF">S01H1_47787</name>
</gene>
<dbReference type="EMBL" id="BARS01030648">
    <property type="protein sequence ID" value="GAG24279.1"/>
    <property type="molecule type" value="Genomic_DNA"/>
</dbReference>
<dbReference type="AlphaFoldDB" id="X0W0G4"/>
<name>X0W0G4_9ZZZZ</name>
<proteinExistence type="predicted"/>
<protein>
    <submittedName>
        <fullName evidence="1">Uncharacterized protein</fullName>
    </submittedName>
</protein>
<comment type="caution">
    <text evidence="1">The sequence shown here is derived from an EMBL/GenBank/DDBJ whole genome shotgun (WGS) entry which is preliminary data.</text>
</comment>
<organism evidence="1">
    <name type="scientific">marine sediment metagenome</name>
    <dbReference type="NCBI Taxonomy" id="412755"/>
    <lineage>
        <taxon>unclassified sequences</taxon>
        <taxon>metagenomes</taxon>
        <taxon>ecological metagenomes</taxon>
    </lineage>
</organism>
<evidence type="ECO:0000313" key="1">
    <source>
        <dbReference type="EMBL" id="GAG24279.1"/>
    </source>
</evidence>
<feature type="non-terminal residue" evidence="1">
    <location>
        <position position="1"/>
    </location>
</feature>
<accession>X0W0G4</accession>
<reference evidence="1" key="1">
    <citation type="journal article" date="2014" name="Front. Microbiol.">
        <title>High frequency of phylogenetically diverse reductive dehalogenase-homologous genes in deep subseafloor sedimentary metagenomes.</title>
        <authorList>
            <person name="Kawai M."/>
            <person name="Futagami T."/>
            <person name="Toyoda A."/>
            <person name="Takaki Y."/>
            <person name="Nishi S."/>
            <person name="Hori S."/>
            <person name="Arai W."/>
            <person name="Tsubouchi T."/>
            <person name="Morono Y."/>
            <person name="Uchiyama I."/>
            <person name="Ito T."/>
            <person name="Fujiyama A."/>
            <person name="Inagaki F."/>
            <person name="Takami H."/>
        </authorList>
    </citation>
    <scope>NUCLEOTIDE SEQUENCE</scope>
    <source>
        <strain evidence="1">Expedition CK06-06</strain>
    </source>
</reference>
<feature type="non-terminal residue" evidence="1">
    <location>
        <position position="262"/>
    </location>
</feature>